<gene>
    <name evidence="2" type="ORF">C8034_v004718</name>
</gene>
<dbReference type="GO" id="GO:0016747">
    <property type="term" value="F:acyltransferase activity, transferring groups other than amino-acyl groups"/>
    <property type="evidence" value="ECO:0007669"/>
    <property type="project" value="InterPro"/>
</dbReference>
<dbReference type="SUPFAM" id="SSF55729">
    <property type="entry name" value="Acyl-CoA N-acyltransferases (Nat)"/>
    <property type="match status" value="1"/>
</dbReference>
<reference evidence="2 3" key="1">
    <citation type="submission" date="2018-11" db="EMBL/GenBank/DDBJ databases">
        <title>Genome sequence and assembly of Colletotrichum sidae.</title>
        <authorList>
            <person name="Gan P."/>
            <person name="Shirasu K."/>
        </authorList>
    </citation>
    <scope>NUCLEOTIDE SEQUENCE [LARGE SCALE GENOMIC DNA]</scope>
    <source>
        <strain evidence="2 3">CBS 518.97</strain>
    </source>
</reference>
<dbReference type="Proteomes" id="UP000295604">
    <property type="component" value="Unassembled WGS sequence"/>
</dbReference>
<feature type="domain" description="N-acetyltransferase" evidence="1">
    <location>
        <begin position="46"/>
        <end position="214"/>
    </location>
</feature>
<proteinExistence type="predicted"/>
<dbReference type="InterPro" id="IPR016181">
    <property type="entry name" value="Acyl_CoA_acyltransferase"/>
</dbReference>
<protein>
    <recommendedName>
        <fullName evidence="1">N-acetyltransferase domain-containing protein</fullName>
    </recommendedName>
</protein>
<comment type="caution">
    <text evidence="2">The sequence shown here is derived from an EMBL/GenBank/DDBJ whole genome shotgun (WGS) entry which is preliminary data.</text>
</comment>
<dbReference type="EMBL" id="QAPF01000198">
    <property type="protein sequence ID" value="TEA13472.1"/>
    <property type="molecule type" value="Genomic_DNA"/>
</dbReference>
<evidence type="ECO:0000313" key="3">
    <source>
        <dbReference type="Proteomes" id="UP000295604"/>
    </source>
</evidence>
<organism evidence="2 3">
    <name type="scientific">Colletotrichum sidae</name>
    <dbReference type="NCBI Taxonomy" id="1347389"/>
    <lineage>
        <taxon>Eukaryota</taxon>
        <taxon>Fungi</taxon>
        <taxon>Dikarya</taxon>
        <taxon>Ascomycota</taxon>
        <taxon>Pezizomycotina</taxon>
        <taxon>Sordariomycetes</taxon>
        <taxon>Hypocreomycetidae</taxon>
        <taxon>Glomerellales</taxon>
        <taxon>Glomerellaceae</taxon>
        <taxon>Colletotrichum</taxon>
        <taxon>Colletotrichum orbiculare species complex</taxon>
    </lineage>
</organism>
<dbReference type="Gene3D" id="3.40.630.30">
    <property type="match status" value="1"/>
</dbReference>
<dbReference type="PROSITE" id="PS51186">
    <property type="entry name" value="GNAT"/>
    <property type="match status" value="1"/>
</dbReference>
<dbReference type="InterPro" id="IPR000182">
    <property type="entry name" value="GNAT_dom"/>
</dbReference>
<keyword evidence="3" id="KW-1185">Reference proteome</keyword>
<name>A0A4R8T7W6_9PEZI</name>
<evidence type="ECO:0000259" key="1">
    <source>
        <dbReference type="PROSITE" id="PS51186"/>
    </source>
</evidence>
<dbReference type="Pfam" id="PF13302">
    <property type="entry name" value="Acetyltransf_3"/>
    <property type="match status" value="1"/>
</dbReference>
<evidence type="ECO:0000313" key="2">
    <source>
        <dbReference type="EMBL" id="TEA13472.1"/>
    </source>
</evidence>
<dbReference type="AlphaFoldDB" id="A0A4R8T7W6"/>
<sequence length="214" mass="22986">MPIQASHLPTILRSATHPIFLRTLEPRDAPAVSVVLSDPENTKYDPHASAVSPEVAVVVIQRMRESAATPTVLDDKGTKVVSGPGRVNLVVVCVEGAGDTLHVTGDEGVVVGFGGYGGINEREEGEGKVRIGDVGVMINPEYRGRGFGVEAMRLAVEWGFKGVGQAGLQLKGITATMREENEPMVGLVERKLGWEGVREGGEVKFEVTEETWRK</sequence>
<accession>A0A4R8T7W6</accession>